<dbReference type="AlphaFoldDB" id="A0A378Y7K9"/>
<gene>
    <name evidence="2" type="ORF">NCTC10343_05323</name>
</gene>
<reference evidence="2 3" key="1">
    <citation type="submission" date="2018-06" db="EMBL/GenBank/DDBJ databases">
        <authorList>
            <consortium name="Pathogen Informatics"/>
            <person name="Doyle S."/>
        </authorList>
    </citation>
    <scope>NUCLEOTIDE SEQUENCE [LARGE SCALE GENOMIC DNA]</scope>
    <source>
        <strain evidence="2 3">NCTC10343</strain>
    </source>
</reference>
<organism evidence="2 3">
    <name type="scientific">Paenibacillus polymyxa</name>
    <name type="common">Bacillus polymyxa</name>
    <dbReference type="NCBI Taxonomy" id="1406"/>
    <lineage>
        <taxon>Bacteria</taxon>
        <taxon>Bacillati</taxon>
        <taxon>Bacillota</taxon>
        <taxon>Bacilli</taxon>
        <taxon>Bacillales</taxon>
        <taxon>Paenibacillaceae</taxon>
        <taxon>Paenibacillus</taxon>
    </lineage>
</organism>
<evidence type="ECO:0000313" key="3">
    <source>
        <dbReference type="Proteomes" id="UP000254400"/>
    </source>
</evidence>
<protein>
    <submittedName>
        <fullName evidence="2">Uncharacterized protein</fullName>
    </submittedName>
</protein>
<sequence length="55" mass="6053">MHSTGKVSGFLTGRFADLIKTLPTNYNTTSYSPKNNPHNSLQLPLDITTQNDSSK</sequence>
<evidence type="ECO:0000256" key="1">
    <source>
        <dbReference type="SAM" id="MobiDB-lite"/>
    </source>
</evidence>
<accession>A0A378Y7K9</accession>
<evidence type="ECO:0000313" key="2">
    <source>
        <dbReference type="EMBL" id="SUA72367.1"/>
    </source>
</evidence>
<proteinExistence type="predicted"/>
<dbReference type="Proteomes" id="UP000254400">
    <property type="component" value="Unassembled WGS sequence"/>
</dbReference>
<feature type="region of interest" description="Disordered" evidence="1">
    <location>
        <begin position="26"/>
        <end position="55"/>
    </location>
</feature>
<name>A0A378Y7K9_PAEPO</name>
<dbReference type="EMBL" id="UGSC01000001">
    <property type="protein sequence ID" value="SUA72367.1"/>
    <property type="molecule type" value="Genomic_DNA"/>
</dbReference>